<reference evidence="2" key="1">
    <citation type="submission" date="2022-05" db="EMBL/GenBank/DDBJ databases">
        <authorList>
            <person name="Pankratov T."/>
        </authorList>
    </citation>
    <scope>NUCLEOTIDE SEQUENCE</scope>
    <source>
        <strain evidence="2">BP6-180914</strain>
    </source>
</reference>
<evidence type="ECO:0000259" key="1">
    <source>
        <dbReference type="Pfam" id="PF13185"/>
    </source>
</evidence>
<dbReference type="Gene3D" id="3.30.450.40">
    <property type="match status" value="1"/>
</dbReference>
<gene>
    <name evidence="2" type="ORF">M8523_26130</name>
</gene>
<dbReference type="InterPro" id="IPR003018">
    <property type="entry name" value="GAF"/>
</dbReference>
<dbReference type="SUPFAM" id="SSF55781">
    <property type="entry name" value="GAF domain-like"/>
    <property type="match status" value="1"/>
</dbReference>
<dbReference type="InterPro" id="IPR029016">
    <property type="entry name" value="GAF-like_dom_sf"/>
</dbReference>
<evidence type="ECO:0000313" key="2">
    <source>
        <dbReference type="EMBL" id="MCW6511464.1"/>
    </source>
</evidence>
<protein>
    <submittedName>
        <fullName evidence="2">GAF domain-containing protein</fullName>
    </submittedName>
</protein>
<sequence length="116" mass="12792">MSRLSQAELSVMTRLHALSTPLTAMSDLTAILNEALEAIMELQGADFGNIRFYDDATKTLKIVAHRGLGQEFLNRFETMDASDATIQGSALRSGARVLIHDIITHPDHRQDRDIAA</sequence>
<feature type="domain" description="GAF" evidence="1">
    <location>
        <begin position="26"/>
        <end position="112"/>
    </location>
</feature>
<accession>A0AA42CLC4</accession>
<dbReference type="RefSeq" id="WP_282587839.1">
    <property type="nucleotide sequence ID" value="NZ_JAMOIM010000026.1"/>
</dbReference>
<dbReference type="Pfam" id="PF13185">
    <property type="entry name" value="GAF_2"/>
    <property type="match status" value="1"/>
</dbReference>
<keyword evidence="3" id="KW-1185">Reference proteome</keyword>
<dbReference type="EMBL" id="JAMOIM010000026">
    <property type="protein sequence ID" value="MCW6511464.1"/>
    <property type="molecule type" value="Genomic_DNA"/>
</dbReference>
<dbReference type="Proteomes" id="UP001165667">
    <property type="component" value="Unassembled WGS sequence"/>
</dbReference>
<name>A0AA42CLC4_9HYPH</name>
<dbReference type="AlphaFoldDB" id="A0AA42CLC4"/>
<organism evidence="2 3">
    <name type="scientific">Lichenifustis flavocetrariae</name>
    <dbReference type="NCBI Taxonomy" id="2949735"/>
    <lineage>
        <taxon>Bacteria</taxon>
        <taxon>Pseudomonadati</taxon>
        <taxon>Pseudomonadota</taxon>
        <taxon>Alphaproteobacteria</taxon>
        <taxon>Hyphomicrobiales</taxon>
        <taxon>Lichenihabitantaceae</taxon>
        <taxon>Lichenifustis</taxon>
    </lineage>
</organism>
<evidence type="ECO:0000313" key="3">
    <source>
        <dbReference type="Proteomes" id="UP001165667"/>
    </source>
</evidence>
<proteinExistence type="predicted"/>
<comment type="caution">
    <text evidence="2">The sequence shown here is derived from an EMBL/GenBank/DDBJ whole genome shotgun (WGS) entry which is preliminary data.</text>
</comment>